<dbReference type="Pfam" id="PF00664">
    <property type="entry name" value="ABC_membrane"/>
    <property type="match status" value="1"/>
</dbReference>
<evidence type="ECO:0000259" key="10">
    <source>
        <dbReference type="PROSITE" id="PS50929"/>
    </source>
</evidence>
<dbReference type="PROSITE" id="PS00211">
    <property type="entry name" value="ABC_TRANSPORTER_1"/>
    <property type="match status" value="1"/>
</dbReference>
<dbReference type="InterPro" id="IPR003439">
    <property type="entry name" value="ABC_transporter-like_ATP-bd"/>
</dbReference>
<evidence type="ECO:0000256" key="4">
    <source>
        <dbReference type="ARBA" id="ARBA00022741"/>
    </source>
</evidence>
<name>A0A317FXM9_BUTFI</name>
<evidence type="ECO:0000256" key="7">
    <source>
        <dbReference type="ARBA" id="ARBA00023136"/>
    </source>
</evidence>
<dbReference type="EMBL" id="NXNG01000002">
    <property type="protein sequence ID" value="PWT25967.1"/>
    <property type="molecule type" value="Genomic_DNA"/>
</dbReference>
<dbReference type="GO" id="GO:0016887">
    <property type="term" value="F:ATP hydrolysis activity"/>
    <property type="evidence" value="ECO:0007669"/>
    <property type="project" value="InterPro"/>
</dbReference>
<feature type="transmembrane region" description="Helical" evidence="8">
    <location>
        <begin position="142"/>
        <end position="162"/>
    </location>
</feature>
<dbReference type="InterPro" id="IPR027417">
    <property type="entry name" value="P-loop_NTPase"/>
</dbReference>
<proteinExistence type="predicted"/>
<dbReference type="InterPro" id="IPR017871">
    <property type="entry name" value="ABC_transporter-like_CS"/>
</dbReference>
<dbReference type="PANTHER" id="PTHR43394:SF1">
    <property type="entry name" value="ATP-BINDING CASSETTE SUB-FAMILY B MEMBER 10, MITOCHONDRIAL"/>
    <property type="match status" value="1"/>
</dbReference>
<evidence type="ECO:0000256" key="8">
    <source>
        <dbReference type="SAM" id="Phobius"/>
    </source>
</evidence>
<dbReference type="PROSITE" id="PS50893">
    <property type="entry name" value="ABC_TRANSPORTER_2"/>
    <property type="match status" value="1"/>
</dbReference>
<evidence type="ECO:0000256" key="3">
    <source>
        <dbReference type="ARBA" id="ARBA00022692"/>
    </source>
</evidence>
<evidence type="ECO:0000256" key="1">
    <source>
        <dbReference type="ARBA" id="ARBA00004651"/>
    </source>
</evidence>
<keyword evidence="3 8" id="KW-0812">Transmembrane</keyword>
<dbReference type="GO" id="GO:0005886">
    <property type="term" value="C:plasma membrane"/>
    <property type="evidence" value="ECO:0007669"/>
    <property type="project" value="UniProtKB-SubCell"/>
</dbReference>
<feature type="transmembrane region" description="Helical" evidence="8">
    <location>
        <begin position="65"/>
        <end position="88"/>
    </location>
</feature>
<dbReference type="PANTHER" id="PTHR43394">
    <property type="entry name" value="ATP-DEPENDENT PERMEASE MDL1, MITOCHONDRIAL"/>
    <property type="match status" value="1"/>
</dbReference>
<evidence type="ECO:0000256" key="2">
    <source>
        <dbReference type="ARBA" id="ARBA00022448"/>
    </source>
</evidence>
<keyword evidence="6 8" id="KW-1133">Transmembrane helix</keyword>
<reference evidence="11 12" key="1">
    <citation type="submission" date="2017-09" db="EMBL/GenBank/DDBJ databases">
        <title>High-quality draft genome sequence of Butyrivibrio fibrisolvens INBov1, isolated from cow rumen.</title>
        <authorList>
            <person name="Rodriguez Hernaez J."/>
            <person name="Rivarola M."/>
            <person name="Paniego N."/>
            <person name="Cravero S."/>
            <person name="Ceron Cucchi M."/>
            <person name="Martinez M.C."/>
        </authorList>
    </citation>
    <scope>NUCLEOTIDE SEQUENCE [LARGE SCALE GENOMIC DNA]</scope>
    <source>
        <strain evidence="11 12">INBov1</strain>
        <plasmid evidence="12">pinbov266</plasmid>
    </source>
</reference>
<feature type="domain" description="ABC transporter" evidence="9">
    <location>
        <begin position="347"/>
        <end position="581"/>
    </location>
</feature>
<feature type="domain" description="ABC transmembrane type-1" evidence="10">
    <location>
        <begin position="30"/>
        <end position="313"/>
    </location>
</feature>
<gene>
    <name evidence="11" type="ORF">CPT75_00865</name>
</gene>
<keyword evidence="4" id="KW-0547">Nucleotide-binding</keyword>
<dbReference type="Pfam" id="PF00005">
    <property type="entry name" value="ABC_tran"/>
    <property type="match status" value="1"/>
</dbReference>
<dbReference type="CDD" id="cd03254">
    <property type="entry name" value="ABCC_Glucan_exporter_like"/>
    <property type="match status" value="1"/>
</dbReference>
<keyword evidence="2" id="KW-0813">Transport</keyword>
<dbReference type="GO" id="GO:0005524">
    <property type="term" value="F:ATP binding"/>
    <property type="evidence" value="ECO:0007669"/>
    <property type="project" value="UniProtKB-KW"/>
</dbReference>
<dbReference type="Gene3D" id="1.20.1560.10">
    <property type="entry name" value="ABC transporter type 1, transmembrane domain"/>
    <property type="match status" value="1"/>
</dbReference>
<dbReference type="RefSeq" id="WP_110074480.1">
    <property type="nucleotide sequence ID" value="NZ_CM009897.1"/>
</dbReference>
<evidence type="ECO:0000313" key="11">
    <source>
        <dbReference type="EMBL" id="PWT25967.1"/>
    </source>
</evidence>
<dbReference type="SMART" id="SM00382">
    <property type="entry name" value="AAA"/>
    <property type="match status" value="1"/>
</dbReference>
<dbReference type="FunFam" id="3.40.50.300:FF:000287">
    <property type="entry name" value="Multidrug ABC transporter ATP-binding protein"/>
    <property type="match status" value="1"/>
</dbReference>
<dbReference type="InterPro" id="IPR011527">
    <property type="entry name" value="ABC1_TM_dom"/>
</dbReference>
<protein>
    <submittedName>
        <fullName evidence="11">Sugar ABC transporter ATP-binding protein</fullName>
    </submittedName>
</protein>
<evidence type="ECO:0000256" key="5">
    <source>
        <dbReference type="ARBA" id="ARBA00022840"/>
    </source>
</evidence>
<evidence type="ECO:0000259" key="9">
    <source>
        <dbReference type="PROSITE" id="PS50893"/>
    </source>
</evidence>
<keyword evidence="7 8" id="KW-0472">Membrane</keyword>
<dbReference type="SUPFAM" id="SSF90123">
    <property type="entry name" value="ABC transporter transmembrane region"/>
    <property type="match status" value="1"/>
</dbReference>
<dbReference type="InterPro" id="IPR036640">
    <property type="entry name" value="ABC1_TM_sf"/>
</dbReference>
<comment type="caution">
    <text evidence="11">The sequence shown here is derived from an EMBL/GenBank/DDBJ whole genome shotgun (WGS) entry which is preliminary data.</text>
</comment>
<accession>A0A317FXM9</accession>
<dbReference type="AlphaFoldDB" id="A0A317FXM9"/>
<organism evidence="11 12">
    <name type="scientific">Butyrivibrio fibrisolvens</name>
    <dbReference type="NCBI Taxonomy" id="831"/>
    <lineage>
        <taxon>Bacteria</taxon>
        <taxon>Bacillati</taxon>
        <taxon>Bacillota</taxon>
        <taxon>Clostridia</taxon>
        <taxon>Lachnospirales</taxon>
        <taxon>Lachnospiraceae</taxon>
        <taxon>Butyrivibrio</taxon>
    </lineage>
</organism>
<dbReference type="InterPro" id="IPR003593">
    <property type="entry name" value="AAA+_ATPase"/>
</dbReference>
<feature type="transmembrane region" description="Helical" evidence="8">
    <location>
        <begin position="168"/>
        <end position="188"/>
    </location>
</feature>
<geneLocation type="plasmid" evidence="12">
    <name>pinbov266</name>
</geneLocation>
<dbReference type="PROSITE" id="PS50929">
    <property type="entry name" value="ABC_TM1F"/>
    <property type="match status" value="1"/>
</dbReference>
<dbReference type="Proteomes" id="UP000245488">
    <property type="component" value="Plasmid pINBov266"/>
</dbReference>
<dbReference type="InterPro" id="IPR039421">
    <property type="entry name" value="Type_1_exporter"/>
</dbReference>
<dbReference type="CDD" id="cd18547">
    <property type="entry name" value="ABC_6TM_Tm288_like"/>
    <property type="match status" value="1"/>
</dbReference>
<keyword evidence="11" id="KW-0614">Plasmid</keyword>
<keyword evidence="12" id="KW-1185">Reference proteome</keyword>
<comment type="subcellular location">
    <subcellularLocation>
        <location evidence="1">Cell membrane</location>
        <topology evidence="1">Multi-pass membrane protein</topology>
    </subcellularLocation>
</comment>
<sequence length="588" mass="66194">MSKTSKKTGQKEVLIKVFNYIKKYRIYLYISLILSFVTVLFTLYIPKLTGQAVDYMFGPSKVDFGGVMFIITKIMIFVIITSIGQWIINLCNNKMTYNVVRDIRNDAFHKIQEMPLSYLDSHAYGEIESKIINDAAQFADGLLMGFTQFFTGIVTIIGTLLFMLTVNVYITIVVVAITPLSFVVAGFISKKTFTMFKEQSIIRGEQTGYINEMIEGQRVIKAFDQKEKVIEKFDVINEKLRDKSLKATFYSSITNPSTRFINSLVYTGVGVFGALSVVSGRMSVGQLTAFLSYSNQYTKPFNEISGVITELQNAIACAASIFSFIEEKSQTPDSEDAITRDHFDGEVKIEGVSFSYVEGQKLIEDFNLEVKPGQNVAIVGPTGCGKTTLINLLMRFYDISKGAILVDGTDIRDIKRGSLRNGYGMVLQETWLKSGTIRENITMGNPDISDEDMRKIAKVCHIDSFIQKLPKKYDTIISENGEEFSHGQRQLLCIARVMMGKPSMMILDEATSSIDTRTEMKIQEAFNAMMEGRTSFVVAHRLSTIRNADIILVMKSGNVVEMGNHKELMERKGFYYDLYMSQFVGKAI</sequence>
<dbReference type="GO" id="GO:0015421">
    <property type="term" value="F:ABC-type oligopeptide transporter activity"/>
    <property type="evidence" value="ECO:0007669"/>
    <property type="project" value="TreeGrafter"/>
</dbReference>
<evidence type="ECO:0000256" key="6">
    <source>
        <dbReference type="ARBA" id="ARBA00022989"/>
    </source>
</evidence>
<dbReference type="SUPFAM" id="SSF52540">
    <property type="entry name" value="P-loop containing nucleoside triphosphate hydrolases"/>
    <property type="match status" value="1"/>
</dbReference>
<keyword evidence="5 11" id="KW-0067">ATP-binding</keyword>
<dbReference type="Gene3D" id="3.40.50.300">
    <property type="entry name" value="P-loop containing nucleotide triphosphate hydrolases"/>
    <property type="match status" value="1"/>
</dbReference>
<evidence type="ECO:0000313" key="12">
    <source>
        <dbReference type="Proteomes" id="UP000245488"/>
    </source>
</evidence>
<feature type="transmembrane region" description="Helical" evidence="8">
    <location>
        <begin position="26"/>
        <end position="45"/>
    </location>
</feature>